<dbReference type="Gene3D" id="3.90.870.20">
    <property type="entry name" value="Carbamoyltransferase, C-terminal domain"/>
    <property type="match status" value="1"/>
</dbReference>
<name>A0A6M3MHZ5_9ZZZZ</name>
<sequence length="545" mass="61946">MPGMPVNAIREILRNHRDVDEVALATNFIHEPSWFRKKGESRFRKQDLWEKNRTDRIINKFSWPLRRNFDPYFRNRLKERLDLLQGILFPELFPSMDQCPPITVVDHHTAHAATAYYGSHYDKEDSVLVLTADGSGDGVSSTVSKGYAGEMERLSETTRGGSVGELYSLTTHYLGFRAWEHEYKLMGMAPYSYPDRYIVDQLHQAIQVDNKARFVSNINTDYAYGWLAKLYKRKRFDRICASLQAWFEEIMANWVIAASDMMPIAETPVKLACAGGTFMNVKGNQVISEREEVRDMFIFPSAGDESTSVGAAMHVYAKDCLEHGENPKEKIEPISNLYLGPMDQSSFFLDYKPPEGIEIQEHSSRDVTEIVAESLARGEIVARCSGRCEFGARALGNRSIMAKASDHDITDLLNASIKHRDFWMPFAPSILEEDQGKLIENPKCLKAKWMIQAFNTTEEGYRQLKAATHPYDKTARPQTVDKSNGDYYKILEMFKEKSGFSGLLNTSFNLHGFPIVKDAEIAMDTFLGSGLKKMVVGNYVITKVH</sequence>
<dbReference type="InterPro" id="IPR003696">
    <property type="entry name" value="Carbtransf_dom"/>
</dbReference>
<dbReference type="Pfam" id="PF16861">
    <property type="entry name" value="Carbam_trans_C"/>
    <property type="match status" value="1"/>
</dbReference>
<accession>A0A6M3MHZ5</accession>
<dbReference type="SUPFAM" id="SSF53067">
    <property type="entry name" value="Actin-like ATPase domain"/>
    <property type="match status" value="1"/>
</dbReference>
<dbReference type="InterPro" id="IPR043129">
    <property type="entry name" value="ATPase_NBD"/>
</dbReference>
<feature type="domain" description="Carbamoyltransferase C-terminal" evidence="3">
    <location>
        <begin position="372"/>
        <end position="543"/>
    </location>
</feature>
<dbReference type="PANTHER" id="PTHR34847:SF1">
    <property type="entry name" value="NODULATION PROTEIN U"/>
    <property type="match status" value="1"/>
</dbReference>
<dbReference type="Gene3D" id="3.30.420.40">
    <property type="match status" value="2"/>
</dbReference>
<dbReference type="AlphaFoldDB" id="A0A6M3MHZ5"/>
<dbReference type="Pfam" id="PF02543">
    <property type="entry name" value="Carbam_trans_N"/>
    <property type="match status" value="1"/>
</dbReference>
<dbReference type="InterPro" id="IPR038152">
    <property type="entry name" value="Carbam_trans_C_sf"/>
</dbReference>
<evidence type="ECO:0000313" key="5">
    <source>
        <dbReference type="EMBL" id="QJB04402.1"/>
    </source>
</evidence>
<dbReference type="EMBL" id="MT143696">
    <property type="protein sequence ID" value="QJB00582.1"/>
    <property type="molecule type" value="Genomic_DNA"/>
</dbReference>
<feature type="domain" description="Carbamoyltransferase" evidence="2">
    <location>
        <begin position="99"/>
        <end position="313"/>
    </location>
</feature>
<proteinExistence type="inferred from homology"/>
<dbReference type="CDD" id="cd24100">
    <property type="entry name" value="ASKHA_NBD_MJ1051-like_N"/>
    <property type="match status" value="1"/>
</dbReference>
<protein>
    <submittedName>
        <fullName evidence="5">Putative carbamoyltransferase</fullName>
    </submittedName>
</protein>
<dbReference type="PANTHER" id="PTHR34847">
    <property type="entry name" value="NODULATION PROTEIN U"/>
    <property type="match status" value="1"/>
</dbReference>
<keyword evidence="5" id="KW-0808">Transferase</keyword>
<dbReference type="InterPro" id="IPR051338">
    <property type="entry name" value="NodU/CmcH_Carbamoyltrnsfr"/>
</dbReference>
<evidence type="ECO:0000256" key="1">
    <source>
        <dbReference type="ARBA" id="ARBA00006129"/>
    </source>
</evidence>
<organism evidence="5">
    <name type="scientific">viral metagenome</name>
    <dbReference type="NCBI Taxonomy" id="1070528"/>
    <lineage>
        <taxon>unclassified sequences</taxon>
        <taxon>metagenomes</taxon>
        <taxon>organismal metagenomes</taxon>
    </lineage>
</organism>
<reference evidence="5" key="1">
    <citation type="submission" date="2020-03" db="EMBL/GenBank/DDBJ databases">
        <title>The deep terrestrial virosphere.</title>
        <authorList>
            <person name="Holmfeldt K."/>
            <person name="Nilsson E."/>
            <person name="Simone D."/>
            <person name="Lopez-Fernandez M."/>
            <person name="Wu X."/>
            <person name="de Brujin I."/>
            <person name="Lundin D."/>
            <person name="Andersson A."/>
            <person name="Bertilsson S."/>
            <person name="Dopson M."/>
        </authorList>
    </citation>
    <scope>NUCLEOTIDE SEQUENCE</scope>
    <source>
        <strain evidence="4">MM171A00411</strain>
        <strain evidence="5">MM171B00292</strain>
    </source>
</reference>
<dbReference type="InterPro" id="IPR031730">
    <property type="entry name" value="Carbam_trans_C"/>
</dbReference>
<gene>
    <name evidence="4" type="ORF">MM171A00411_0044</name>
    <name evidence="5" type="ORF">MM171B00292_0003</name>
</gene>
<evidence type="ECO:0000313" key="4">
    <source>
        <dbReference type="EMBL" id="QJB00582.1"/>
    </source>
</evidence>
<dbReference type="GO" id="GO:0016740">
    <property type="term" value="F:transferase activity"/>
    <property type="evidence" value="ECO:0007669"/>
    <property type="project" value="UniProtKB-KW"/>
</dbReference>
<comment type="similarity">
    <text evidence="1">Belongs to the NodU/CmcH family.</text>
</comment>
<evidence type="ECO:0000259" key="2">
    <source>
        <dbReference type="Pfam" id="PF02543"/>
    </source>
</evidence>
<evidence type="ECO:0000259" key="3">
    <source>
        <dbReference type="Pfam" id="PF16861"/>
    </source>
</evidence>
<dbReference type="EMBL" id="MT143882">
    <property type="protein sequence ID" value="QJB04402.1"/>
    <property type="molecule type" value="Genomic_DNA"/>
</dbReference>